<dbReference type="SFLD" id="SFLDG01072">
    <property type="entry name" value="dehydrogenase_like"/>
    <property type="match status" value="1"/>
</dbReference>
<feature type="domain" description="Radical SAM core" evidence="5">
    <location>
        <begin position="4"/>
        <end position="241"/>
    </location>
</feature>
<dbReference type="PROSITE" id="PS51918">
    <property type="entry name" value="RADICAL_SAM"/>
    <property type="match status" value="1"/>
</dbReference>
<dbReference type="SFLD" id="SFLDG01067">
    <property type="entry name" value="SPASM/twitch_domain_containing"/>
    <property type="match status" value="1"/>
</dbReference>
<keyword evidence="1" id="KW-0949">S-adenosyl-L-methionine</keyword>
<dbReference type="RefSeq" id="WP_329507675.1">
    <property type="nucleotide sequence ID" value="NZ_BAAAYZ010000023.1"/>
</dbReference>
<evidence type="ECO:0000256" key="4">
    <source>
        <dbReference type="ARBA" id="ARBA00023014"/>
    </source>
</evidence>
<dbReference type="CDD" id="cd01335">
    <property type="entry name" value="Radical_SAM"/>
    <property type="match status" value="1"/>
</dbReference>
<dbReference type="InterPro" id="IPR007197">
    <property type="entry name" value="rSAM"/>
</dbReference>
<reference evidence="6" key="1">
    <citation type="submission" date="2024-01" db="EMBL/GenBank/DDBJ databases">
        <title>First draft genome sequence data of TA4-1, the type strain of Gram-positive actinobacterium Streptomyces chiangmaiensis.</title>
        <authorList>
            <person name="Yasawong M."/>
            <person name="Nantapong N."/>
        </authorList>
    </citation>
    <scope>NUCLEOTIDE SEQUENCE</scope>
    <source>
        <strain evidence="6">TA4-1</strain>
    </source>
</reference>
<evidence type="ECO:0000256" key="3">
    <source>
        <dbReference type="ARBA" id="ARBA00023004"/>
    </source>
</evidence>
<keyword evidence="4" id="KW-0411">Iron-sulfur</keyword>
<dbReference type="NCBIfam" id="TIGR04269">
    <property type="entry name" value="SAM_SPASM_FxsB"/>
    <property type="match status" value="1"/>
</dbReference>
<comment type="caution">
    <text evidence="6">The sequence shown here is derived from an EMBL/GenBank/DDBJ whole genome shotgun (WGS) entry which is preliminary data.</text>
</comment>
<sequence length="650" mass="71461">MTTAPALQQLVLKVHSRCDLACDHCYVYEHADQSWSRRPKIISQDTVEQVAHRLATYTKERELPTVSVILHGGEPLLAGPLRLRHICEALTTALAPVTALDLRIHTNGVQLGPRHLEVFREFDVKVGISLDGDRAANDRHRLDHRGRSSYDRVLRAIEQLRDQQNRHLFAGLLCTVDVENDPVAVHDALTALNPPRIDYLLPHSTWDTPPPRPGGSPTPYADWLLAVFDRWEQQGRTVPVRIFESVLSTLDGGPSLTEALGLAPSDLAVVETDGTFEQADSLKTAYDGAAGTGYDVFRHSFTELAEHPGVRSRQLGIDGVSDTCRTCPVVESCGGGLYAHRYSSSRGFDNPSVFCADLRTFIEGVTERVARRAPASLMRDELRFSYVELSRRLITGQIDRLVVRPGGDKAWHLLARLDADERTRPHVNAVLGYPYLLPVLSSLWLLPGGAALFMAITVATAVRAGTAATLSWDHPHRELHLPTLGTVVLPERGRVEVTVTEEGFRIRSGADTEPGTWRPLESIDLGDGTSVLVDDADPLRRDSYPVPVAPALAPAELDVFRERLRAAYGLLDARKPGWRDDGDMLDVTTVTPLAPGAGLWLGSHGYAALGLAADFSPEEFVRELPRMGRRIPLAAPDRTTGPKRETVDHG</sequence>
<dbReference type="InterPro" id="IPR023867">
    <property type="entry name" value="Sulphatase_maturase_rSAM"/>
</dbReference>
<keyword evidence="3" id="KW-0408">Iron</keyword>
<dbReference type="InterPro" id="IPR026335">
    <property type="entry name" value="rSAM_SPASM_FxsB"/>
</dbReference>
<keyword evidence="7" id="KW-1185">Reference proteome</keyword>
<organism evidence="6 7">
    <name type="scientific">Streptomyces chiangmaiensis</name>
    <dbReference type="NCBI Taxonomy" id="766497"/>
    <lineage>
        <taxon>Bacteria</taxon>
        <taxon>Bacillati</taxon>
        <taxon>Actinomycetota</taxon>
        <taxon>Actinomycetes</taxon>
        <taxon>Kitasatosporales</taxon>
        <taxon>Streptomycetaceae</taxon>
        <taxon>Streptomyces</taxon>
    </lineage>
</organism>
<evidence type="ECO:0000313" key="6">
    <source>
        <dbReference type="EMBL" id="MED7823206.1"/>
    </source>
</evidence>
<dbReference type="EMBL" id="JAYWVC010000038">
    <property type="protein sequence ID" value="MED7823206.1"/>
    <property type="molecule type" value="Genomic_DNA"/>
</dbReference>
<gene>
    <name evidence="6" type="ORF">VXC91_14725</name>
</gene>
<evidence type="ECO:0000256" key="1">
    <source>
        <dbReference type="ARBA" id="ARBA00022691"/>
    </source>
</evidence>
<dbReference type="InterPro" id="IPR013785">
    <property type="entry name" value="Aldolase_TIM"/>
</dbReference>
<protein>
    <submittedName>
        <fullName evidence="6">FxsB family cyclophane-forming radical SAM/SPASM peptide maturase</fullName>
    </submittedName>
</protein>
<keyword evidence="2" id="KW-0479">Metal-binding</keyword>
<dbReference type="PANTHER" id="PTHR43273:SF8">
    <property type="entry name" value="RADICAL SAM DOMAIN PROTEIN"/>
    <property type="match status" value="1"/>
</dbReference>
<dbReference type="PANTHER" id="PTHR43273">
    <property type="entry name" value="ANAEROBIC SULFATASE-MATURATING ENZYME HOMOLOG ASLB-RELATED"/>
    <property type="match status" value="1"/>
</dbReference>
<evidence type="ECO:0000313" key="7">
    <source>
        <dbReference type="Proteomes" id="UP001333996"/>
    </source>
</evidence>
<evidence type="ECO:0000259" key="5">
    <source>
        <dbReference type="PROSITE" id="PS51918"/>
    </source>
</evidence>
<dbReference type="Proteomes" id="UP001333996">
    <property type="component" value="Unassembled WGS sequence"/>
</dbReference>
<accession>A0ABU7FGE6</accession>
<dbReference type="Gene3D" id="3.20.20.70">
    <property type="entry name" value="Aldolase class I"/>
    <property type="match status" value="1"/>
</dbReference>
<evidence type="ECO:0000256" key="2">
    <source>
        <dbReference type="ARBA" id="ARBA00022723"/>
    </source>
</evidence>
<name>A0ABU7FGE6_9ACTN</name>
<dbReference type="SUPFAM" id="SSF102114">
    <property type="entry name" value="Radical SAM enzymes"/>
    <property type="match status" value="1"/>
</dbReference>
<dbReference type="InterPro" id="IPR058240">
    <property type="entry name" value="rSAM_sf"/>
</dbReference>
<dbReference type="SFLD" id="SFLDS00029">
    <property type="entry name" value="Radical_SAM"/>
    <property type="match status" value="1"/>
</dbReference>
<dbReference type="Pfam" id="PF04055">
    <property type="entry name" value="Radical_SAM"/>
    <property type="match status" value="1"/>
</dbReference>
<proteinExistence type="predicted"/>
<dbReference type="SFLD" id="SFLDG01386">
    <property type="entry name" value="main_SPASM_domain-containing"/>
    <property type="match status" value="1"/>
</dbReference>